<comment type="caution">
    <text evidence="2">The sequence shown here is derived from an EMBL/GenBank/DDBJ whole genome shotgun (WGS) entry which is preliminary data.</text>
</comment>
<protein>
    <recommendedName>
        <fullName evidence="1">Peptidase S9 prolyl oligopeptidase catalytic domain-containing protein</fullName>
    </recommendedName>
</protein>
<sequence length="244" mass="27137">MRITDWNGYERVKFELDGKEGFVVFPKLPAEGKPWVWRAEFFDYFDYADMALLKEGYCRAYYKQHDQYGCPDAVEGMLKFQSFVTRTFGLAEKAIIFGFSRGGLYAFNYAATYPEQVSLLYLDAPVLDIRSWPGGKGKGIGANRQWQECLTAYGITEEESLSAGISPLDRVKAVASAGIPILLIAGDADAIVPYAENGAILVSRYTELGGTIETIVKAGVGHHPHSLIMPEPIVEFVRRYGHGK</sequence>
<keyword evidence="3" id="KW-1185">Reference proteome</keyword>
<dbReference type="Proteomes" id="UP000838821">
    <property type="component" value="Unassembled WGS sequence"/>
</dbReference>
<evidence type="ECO:0000259" key="1">
    <source>
        <dbReference type="Pfam" id="PF00326"/>
    </source>
</evidence>
<proteinExistence type="predicted"/>
<dbReference type="Gene3D" id="3.40.50.1820">
    <property type="entry name" value="alpha/beta hydrolase"/>
    <property type="match status" value="1"/>
</dbReference>
<dbReference type="InterPro" id="IPR029058">
    <property type="entry name" value="AB_hydrolase_fold"/>
</dbReference>
<dbReference type="Pfam" id="PF00326">
    <property type="entry name" value="Peptidase_S9"/>
    <property type="match status" value="1"/>
</dbReference>
<evidence type="ECO:0000313" key="3">
    <source>
        <dbReference type="Proteomes" id="UP000838821"/>
    </source>
</evidence>
<gene>
    <name evidence="2" type="ORF">PAECIP111891_02112</name>
</gene>
<name>A0ABN8G874_9BACL</name>
<accession>A0ABN8G874</accession>
<dbReference type="EMBL" id="CAKMMW010000004">
    <property type="protein sequence ID" value="CAH1202283.1"/>
    <property type="molecule type" value="Genomic_DNA"/>
</dbReference>
<reference evidence="2" key="1">
    <citation type="submission" date="2022-01" db="EMBL/GenBank/DDBJ databases">
        <authorList>
            <person name="Criscuolo A."/>
        </authorList>
    </citation>
    <scope>NUCLEOTIDE SEQUENCE</scope>
    <source>
        <strain evidence="2">CIP111891</strain>
    </source>
</reference>
<dbReference type="RefSeq" id="WP_236286857.1">
    <property type="nucleotide sequence ID" value="NZ_CAKMMW010000004.1"/>
</dbReference>
<evidence type="ECO:0000313" key="2">
    <source>
        <dbReference type="EMBL" id="CAH1202283.1"/>
    </source>
</evidence>
<organism evidence="2 3">
    <name type="scientific">Paenibacillus allorhizoplanae</name>
    <dbReference type="NCBI Taxonomy" id="2905648"/>
    <lineage>
        <taxon>Bacteria</taxon>
        <taxon>Bacillati</taxon>
        <taxon>Bacillota</taxon>
        <taxon>Bacilli</taxon>
        <taxon>Bacillales</taxon>
        <taxon>Paenibacillaceae</taxon>
        <taxon>Paenibacillus</taxon>
    </lineage>
</organism>
<feature type="domain" description="Peptidase S9 prolyl oligopeptidase catalytic" evidence="1">
    <location>
        <begin position="58"/>
        <end position="222"/>
    </location>
</feature>
<dbReference type="InterPro" id="IPR001375">
    <property type="entry name" value="Peptidase_S9_cat"/>
</dbReference>
<dbReference type="SUPFAM" id="SSF53474">
    <property type="entry name" value="alpha/beta-Hydrolases"/>
    <property type="match status" value="1"/>
</dbReference>